<sequence length="131" mass="14577">CSITVCLRDSGRCDGITPPQCSPTLSDSSDDAKRVKRDYSLNKSNDWELHSPLITVFDPIDQNSEDNDFKQKTLPFNKKHFSSLPSPAEFCLSVLSLCALVSISTFFVTIISGAIIIILFFHDPSMPILHK</sequence>
<comment type="caution">
    <text evidence="2">The sequence shown here is derived from an EMBL/GenBank/DDBJ whole genome shotgun (WGS) entry which is preliminary data.</text>
</comment>
<feature type="non-terminal residue" evidence="2">
    <location>
        <position position="1"/>
    </location>
</feature>
<evidence type="ECO:0000256" key="1">
    <source>
        <dbReference type="SAM" id="Phobius"/>
    </source>
</evidence>
<organism evidence="2 3">
    <name type="scientific">Meloidogyne graminicola</name>
    <dbReference type="NCBI Taxonomy" id="189291"/>
    <lineage>
        <taxon>Eukaryota</taxon>
        <taxon>Metazoa</taxon>
        <taxon>Ecdysozoa</taxon>
        <taxon>Nematoda</taxon>
        <taxon>Chromadorea</taxon>
        <taxon>Rhabditida</taxon>
        <taxon>Tylenchina</taxon>
        <taxon>Tylenchomorpha</taxon>
        <taxon>Tylenchoidea</taxon>
        <taxon>Meloidogynidae</taxon>
        <taxon>Meloidogyninae</taxon>
        <taxon>Meloidogyne</taxon>
    </lineage>
</organism>
<gene>
    <name evidence="2" type="ORF">Mgra_00003527</name>
</gene>
<keyword evidence="1" id="KW-0472">Membrane</keyword>
<accession>A0A8S9ZVA2</accession>
<protein>
    <submittedName>
        <fullName evidence="2">Uncharacterized protein</fullName>
    </submittedName>
</protein>
<evidence type="ECO:0000313" key="3">
    <source>
        <dbReference type="Proteomes" id="UP000605970"/>
    </source>
</evidence>
<dbReference type="EMBL" id="JABEBT010000023">
    <property type="protein sequence ID" value="KAF7637138.1"/>
    <property type="molecule type" value="Genomic_DNA"/>
</dbReference>
<reference evidence="2" key="1">
    <citation type="journal article" date="2020" name="Ecol. Evol.">
        <title>Genome structure and content of the rice root-knot nematode (Meloidogyne graminicola).</title>
        <authorList>
            <person name="Phan N.T."/>
            <person name="Danchin E.G.J."/>
            <person name="Klopp C."/>
            <person name="Perfus-Barbeoch L."/>
            <person name="Kozlowski D.K."/>
            <person name="Koutsovoulos G.D."/>
            <person name="Lopez-Roques C."/>
            <person name="Bouchez O."/>
            <person name="Zahm M."/>
            <person name="Besnard G."/>
            <person name="Bellafiore S."/>
        </authorList>
    </citation>
    <scope>NUCLEOTIDE SEQUENCE</scope>
    <source>
        <strain evidence="2">VN-18</strain>
    </source>
</reference>
<name>A0A8S9ZVA2_9BILA</name>
<keyword evidence="3" id="KW-1185">Reference proteome</keyword>
<keyword evidence="1" id="KW-1133">Transmembrane helix</keyword>
<dbReference type="Proteomes" id="UP000605970">
    <property type="component" value="Unassembled WGS sequence"/>
</dbReference>
<feature type="transmembrane region" description="Helical" evidence="1">
    <location>
        <begin position="94"/>
        <end position="121"/>
    </location>
</feature>
<proteinExistence type="predicted"/>
<evidence type="ECO:0000313" key="2">
    <source>
        <dbReference type="EMBL" id="KAF7637138.1"/>
    </source>
</evidence>
<dbReference type="OrthoDB" id="274765at2759"/>
<keyword evidence="1" id="KW-0812">Transmembrane</keyword>
<dbReference type="AlphaFoldDB" id="A0A8S9ZVA2"/>